<dbReference type="GO" id="GO:0005829">
    <property type="term" value="C:cytosol"/>
    <property type="evidence" value="ECO:0007669"/>
    <property type="project" value="TreeGrafter"/>
</dbReference>
<protein>
    <recommendedName>
        <fullName evidence="1">asparagine synthase (glutamine-hydrolyzing)</fullName>
        <ecNumber evidence="1">6.3.5.4</ecNumber>
    </recommendedName>
</protein>
<reference evidence="11" key="1">
    <citation type="submission" date="2023-06" db="EMBL/GenBank/DDBJ databases">
        <title>Genome-scale phylogeny and comparative genomics of the fungal order Sordariales.</title>
        <authorList>
            <consortium name="Lawrence Berkeley National Laboratory"/>
            <person name="Hensen N."/>
            <person name="Bonometti L."/>
            <person name="Westerberg I."/>
            <person name="Brannstrom I.O."/>
            <person name="Guillou S."/>
            <person name="Cros-Aarteil S."/>
            <person name="Calhoun S."/>
            <person name="Haridas S."/>
            <person name="Kuo A."/>
            <person name="Mondo S."/>
            <person name="Pangilinan J."/>
            <person name="Riley R."/>
            <person name="Labutti K."/>
            <person name="Andreopoulos B."/>
            <person name="Lipzen A."/>
            <person name="Chen C."/>
            <person name="Yanf M."/>
            <person name="Daum C."/>
            <person name="Ng V."/>
            <person name="Clum A."/>
            <person name="Steindorff A."/>
            <person name="Ohm R."/>
            <person name="Martin F."/>
            <person name="Silar P."/>
            <person name="Natvig D."/>
            <person name="Lalanne C."/>
            <person name="Gautier V."/>
            <person name="Ament-Velasquez S.L."/>
            <person name="Kruys A."/>
            <person name="Hutchinson M.I."/>
            <person name="Powell A.J."/>
            <person name="Barry K."/>
            <person name="Miller A.N."/>
            <person name="Grigoriev I.V."/>
            <person name="Debuchy R."/>
            <person name="Gladieux P."/>
            <person name="Thoren M.H."/>
            <person name="Johannesson H."/>
        </authorList>
    </citation>
    <scope>NUCLEOTIDE SEQUENCE</scope>
    <source>
        <strain evidence="11">8032-3</strain>
    </source>
</reference>
<organism evidence="11 12">
    <name type="scientific">Phialemonium atrogriseum</name>
    <dbReference type="NCBI Taxonomy" id="1093897"/>
    <lineage>
        <taxon>Eukaryota</taxon>
        <taxon>Fungi</taxon>
        <taxon>Dikarya</taxon>
        <taxon>Ascomycota</taxon>
        <taxon>Pezizomycotina</taxon>
        <taxon>Sordariomycetes</taxon>
        <taxon>Sordariomycetidae</taxon>
        <taxon>Cephalothecales</taxon>
        <taxon>Cephalothecaceae</taxon>
        <taxon>Phialemonium</taxon>
    </lineage>
</organism>
<feature type="domain" description="Asparagine synthetase" evidence="10">
    <location>
        <begin position="5"/>
        <end position="431"/>
    </location>
</feature>
<keyword evidence="4 8" id="KW-0067">ATP-binding</keyword>
<keyword evidence="2" id="KW-0028">Amino-acid biosynthesis</keyword>
<dbReference type="SUPFAM" id="SSF52402">
    <property type="entry name" value="Adenine nucleotide alpha hydrolases-like"/>
    <property type="match status" value="1"/>
</dbReference>
<evidence type="ECO:0000256" key="3">
    <source>
        <dbReference type="ARBA" id="ARBA00022741"/>
    </source>
</evidence>
<evidence type="ECO:0000256" key="9">
    <source>
        <dbReference type="PIRSR" id="PIRSR001589-3"/>
    </source>
</evidence>
<dbReference type="InterPro" id="IPR001962">
    <property type="entry name" value="Asn_synthase"/>
</dbReference>
<sequence>MILGVRERLIEATRLRLRADVPVGIYLSGGIDSSLLAGIATQLVHEQGVKMGNVDGTKRICCFSVEFPQESGCNESDIAERTADWLGVQIHKKRMDEAEIARHFADAAYHCEHHNFDLNSVGKYALSTVPRERGFKVVLTGEGSDEHFGGYPFFIADHLREPDLALPVSPPAADPRLREALHRGAESDMRAVFERAGSFNRDWRETDSVRAVGGSMMLSCIAAVMPETTLFAPWVRRDLAGADCRDTIVGGLTPEARRKIAEKWHPLHTAEYLWSRTMLLNNLLSCLGDRTEMAHSIEARPPFLDHVVSEYINGLPPSVKIAYEPGRAARNVKEGGQVGMWWRAGSEGATGGGGSAFEAFTEKWILREAGKPFITQELYERRKHPYTAPLRWPRGGPLESMFAGLLTREAVGKLGFVDYEVVADALGRGFGDESDPKAFRTLIFVASWVVIGERFGVKTAGREESWAASGKGSMGK</sequence>
<dbReference type="RefSeq" id="XP_060282554.1">
    <property type="nucleotide sequence ID" value="XM_060428284.1"/>
</dbReference>
<comment type="pathway">
    <text evidence="6">Amino-acid biosynthesis.</text>
</comment>
<keyword evidence="3 8" id="KW-0547">Nucleotide-binding</keyword>
<keyword evidence="12" id="KW-1185">Reference proteome</keyword>
<dbReference type="PANTHER" id="PTHR11772:SF17">
    <property type="entry name" value="ASPARAGINE SYNTHETASE (EUROFUNG)"/>
    <property type="match status" value="1"/>
</dbReference>
<evidence type="ECO:0000256" key="8">
    <source>
        <dbReference type="PIRNR" id="PIRNR001589"/>
    </source>
</evidence>
<evidence type="ECO:0000256" key="1">
    <source>
        <dbReference type="ARBA" id="ARBA00012737"/>
    </source>
</evidence>
<dbReference type="GO" id="GO:0005524">
    <property type="term" value="F:ATP binding"/>
    <property type="evidence" value="ECO:0007669"/>
    <property type="project" value="UniProtKB-KW"/>
</dbReference>
<dbReference type="PANTHER" id="PTHR11772">
    <property type="entry name" value="ASPARAGINE SYNTHETASE"/>
    <property type="match status" value="1"/>
</dbReference>
<dbReference type="InterPro" id="IPR050795">
    <property type="entry name" value="Asn_Synthetase"/>
</dbReference>
<evidence type="ECO:0000256" key="7">
    <source>
        <dbReference type="ARBA" id="ARBA00048741"/>
    </source>
</evidence>
<comment type="catalytic activity">
    <reaction evidence="7">
        <text>L-aspartate + L-glutamine + ATP + H2O = L-asparagine + L-glutamate + AMP + diphosphate + H(+)</text>
        <dbReference type="Rhea" id="RHEA:12228"/>
        <dbReference type="ChEBI" id="CHEBI:15377"/>
        <dbReference type="ChEBI" id="CHEBI:15378"/>
        <dbReference type="ChEBI" id="CHEBI:29985"/>
        <dbReference type="ChEBI" id="CHEBI:29991"/>
        <dbReference type="ChEBI" id="CHEBI:30616"/>
        <dbReference type="ChEBI" id="CHEBI:33019"/>
        <dbReference type="ChEBI" id="CHEBI:58048"/>
        <dbReference type="ChEBI" id="CHEBI:58359"/>
        <dbReference type="ChEBI" id="CHEBI:456215"/>
        <dbReference type="EC" id="6.3.5.4"/>
    </reaction>
</comment>
<dbReference type="Gene3D" id="3.40.50.620">
    <property type="entry name" value="HUPs"/>
    <property type="match status" value="2"/>
</dbReference>
<dbReference type="CDD" id="cd01991">
    <property type="entry name" value="Asn_synthase_B_C"/>
    <property type="match status" value="1"/>
</dbReference>
<name>A0AAJ0C274_9PEZI</name>
<gene>
    <name evidence="11" type="ORF">QBC33DRAFT_542544</name>
</gene>
<evidence type="ECO:0000313" key="11">
    <source>
        <dbReference type="EMBL" id="KAK1766341.1"/>
    </source>
</evidence>
<dbReference type="AlphaFoldDB" id="A0AAJ0C274"/>
<evidence type="ECO:0000256" key="6">
    <source>
        <dbReference type="ARBA" id="ARBA00029440"/>
    </source>
</evidence>
<dbReference type="GO" id="GO:0006529">
    <property type="term" value="P:asparagine biosynthetic process"/>
    <property type="evidence" value="ECO:0007669"/>
    <property type="project" value="UniProtKB-KW"/>
</dbReference>
<dbReference type="PIRSF" id="PIRSF001589">
    <property type="entry name" value="Asn_synthetase_glu-h"/>
    <property type="match status" value="1"/>
</dbReference>
<comment type="caution">
    <text evidence="11">The sequence shown here is derived from an EMBL/GenBank/DDBJ whole genome shotgun (WGS) entry which is preliminary data.</text>
</comment>
<dbReference type="Proteomes" id="UP001244011">
    <property type="component" value="Unassembled WGS sequence"/>
</dbReference>
<accession>A0AAJ0C274</accession>
<evidence type="ECO:0000256" key="2">
    <source>
        <dbReference type="ARBA" id="ARBA00022605"/>
    </source>
</evidence>
<dbReference type="InterPro" id="IPR014729">
    <property type="entry name" value="Rossmann-like_a/b/a_fold"/>
</dbReference>
<evidence type="ECO:0000313" key="12">
    <source>
        <dbReference type="Proteomes" id="UP001244011"/>
    </source>
</evidence>
<proteinExistence type="predicted"/>
<feature type="site" description="Important for beta-aspartyl-AMP intermediate formation" evidence="9">
    <location>
        <position position="142"/>
    </location>
</feature>
<dbReference type="GeneID" id="85311471"/>
<evidence type="ECO:0000256" key="5">
    <source>
        <dbReference type="ARBA" id="ARBA00022888"/>
    </source>
</evidence>
<evidence type="ECO:0000256" key="4">
    <source>
        <dbReference type="ARBA" id="ARBA00022840"/>
    </source>
</evidence>
<dbReference type="EC" id="6.3.5.4" evidence="1"/>
<dbReference type="EMBL" id="MU839012">
    <property type="protein sequence ID" value="KAK1766341.1"/>
    <property type="molecule type" value="Genomic_DNA"/>
</dbReference>
<dbReference type="InterPro" id="IPR006426">
    <property type="entry name" value="Asn_synth_AEB"/>
</dbReference>
<dbReference type="GO" id="GO:0004066">
    <property type="term" value="F:asparagine synthase (glutamine-hydrolyzing) activity"/>
    <property type="evidence" value="ECO:0007669"/>
    <property type="project" value="UniProtKB-EC"/>
</dbReference>
<keyword evidence="5" id="KW-0061">Asparagine biosynthesis</keyword>
<evidence type="ECO:0000259" key="10">
    <source>
        <dbReference type="Pfam" id="PF00733"/>
    </source>
</evidence>
<dbReference type="Pfam" id="PF00733">
    <property type="entry name" value="Asn_synthase"/>
    <property type="match status" value="1"/>
</dbReference>